<name>A0A3A1WPH7_9HYPH</name>
<dbReference type="NCBIfam" id="TIGR01844">
    <property type="entry name" value="type_I_sec_TolC"/>
    <property type="match status" value="1"/>
</dbReference>
<dbReference type="OrthoDB" id="9789368at2"/>
<evidence type="ECO:0000256" key="6">
    <source>
        <dbReference type="ARBA" id="ARBA00023136"/>
    </source>
</evidence>
<evidence type="ECO:0000256" key="1">
    <source>
        <dbReference type="ARBA" id="ARBA00004442"/>
    </source>
</evidence>
<evidence type="ECO:0000256" key="5">
    <source>
        <dbReference type="ARBA" id="ARBA00022692"/>
    </source>
</evidence>
<proteinExistence type="inferred from homology"/>
<dbReference type="GO" id="GO:0009279">
    <property type="term" value="C:cell outer membrane"/>
    <property type="evidence" value="ECO:0007669"/>
    <property type="project" value="UniProtKB-SubCell"/>
</dbReference>
<keyword evidence="8" id="KW-0175">Coiled coil</keyword>
<keyword evidence="10" id="KW-1185">Reference proteome</keyword>
<keyword evidence="7" id="KW-0998">Cell outer membrane</keyword>
<protein>
    <submittedName>
        <fullName evidence="9">Transporter</fullName>
    </submittedName>
</protein>
<dbReference type="InterPro" id="IPR051906">
    <property type="entry name" value="TolC-like"/>
</dbReference>
<evidence type="ECO:0000313" key="9">
    <source>
        <dbReference type="EMBL" id="RIY03808.1"/>
    </source>
</evidence>
<sequence length="456" mass="48607">MATSAGTASADTLREALAKAYANNQSLNAARAQLRATDENVTQARAGLRPTVQGVATAQGALSRTTYGDNLTKERSRTGALSGGIQLNQTLFDGFQTPNNVNAAQAQVRAAQKNLDNTVQDTLLNTVTVYMNVRRDREVAAFRRQSLAFLNEQVRAAQARFDVGEGTRTDVAQAQAEQALATALLNTALSQVASSEAQYLGVIGDPPGNLEAGTPPNRSSIPSTVSEALRVSQEQHPAIQATKFAVDAASFQVKSAEGQRLPTLAITGEVENTYALSDQDPNNLPGVDVLTQNEVSGTVAAQLTVPIYQGGIVSSRVRQAKEVLSQRRIEVDGVRDEVRSAVASAWAQRQAAEANVQGYRAQVSAAQLALNGVVEERNVGQRTTLDVLNAQSDVITAQILLAGAQRDSIVAAYTLASAVGSLLPDRLALAVDRYEPEEHYQAVQDKWYGLRTPDGR</sequence>
<keyword evidence="6" id="KW-0472">Membrane</keyword>
<keyword evidence="3" id="KW-0813">Transport</keyword>
<feature type="coiled-coil region" evidence="8">
    <location>
        <begin position="10"/>
        <end position="37"/>
    </location>
</feature>
<dbReference type="AlphaFoldDB" id="A0A3A1WPH7"/>
<dbReference type="RefSeq" id="WP_119538463.1">
    <property type="nucleotide sequence ID" value="NZ_QYRN01000001.1"/>
</dbReference>
<dbReference type="Proteomes" id="UP000265750">
    <property type="component" value="Unassembled WGS sequence"/>
</dbReference>
<dbReference type="EMBL" id="QYRN01000001">
    <property type="protein sequence ID" value="RIY03808.1"/>
    <property type="molecule type" value="Genomic_DNA"/>
</dbReference>
<evidence type="ECO:0000256" key="4">
    <source>
        <dbReference type="ARBA" id="ARBA00022452"/>
    </source>
</evidence>
<evidence type="ECO:0000256" key="8">
    <source>
        <dbReference type="SAM" id="Coils"/>
    </source>
</evidence>
<evidence type="ECO:0000256" key="3">
    <source>
        <dbReference type="ARBA" id="ARBA00022448"/>
    </source>
</evidence>
<dbReference type="GO" id="GO:0015562">
    <property type="term" value="F:efflux transmembrane transporter activity"/>
    <property type="evidence" value="ECO:0007669"/>
    <property type="project" value="InterPro"/>
</dbReference>
<dbReference type="SUPFAM" id="SSF56954">
    <property type="entry name" value="Outer membrane efflux proteins (OEP)"/>
    <property type="match status" value="1"/>
</dbReference>
<evidence type="ECO:0000256" key="2">
    <source>
        <dbReference type="ARBA" id="ARBA00007613"/>
    </source>
</evidence>
<evidence type="ECO:0000313" key="10">
    <source>
        <dbReference type="Proteomes" id="UP000265750"/>
    </source>
</evidence>
<organism evidence="9 10">
    <name type="scientific">Aureimonas flava</name>
    <dbReference type="NCBI Taxonomy" id="2320271"/>
    <lineage>
        <taxon>Bacteria</taxon>
        <taxon>Pseudomonadati</taxon>
        <taxon>Pseudomonadota</taxon>
        <taxon>Alphaproteobacteria</taxon>
        <taxon>Hyphomicrobiales</taxon>
        <taxon>Aurantimonadaceae</taxon>
        <taxon>Aureimonas</taxon>
    </lineage>
</organism>
<dbReference type="GO" id="GO:0015288">
    <property type="term" value="F:porin activity"/>
    <property type="evidence" value="ECO:0007669"/>
    <property type="project" value="TreeGrafter"/>
</dbReference>
<comment type="subcellular location">
    <subcellularLocation>
        <location evidence="1">Cell outer membrane</location>
    </subcellularLocation>
</comment>
<dbReference type="Pfam" id="PF02321">
    <property type="entry name" value="OEP"/>
    <property type="match status" value="2"/>
</dbReference>
<evidence type="ECO:0000256" key="7">
    <source>
        <dbReference type="ARBA" id="ARBA00023237"/>
    </source>
</evidence>
<comment type="similarity">
    <text evidence="2">Belongs to the outer membrane factor (OMF) (TC 1.B.17) family.</text>
</comment>
<dbReference type="InterPro" id="IPR003423">
    <property type="entry name" value="OMP_efflux"/>
</dbReference>
<keyword evidence="5" id="KW-0812">Transmembrane</keyword>
<accession>A0A3A1WPH7</accession>
<dbReference type="GO" id="GO:1990281">
    <property type="term" value="C:efflux pump complex"/>
    <property type="evidence" value="ECO:0007669"/>
    <property type="project" value="TreeGrafter"/>
</dbReference>
<comment type="caution">
    <text evidence="9">The sequence shown here is derived from an EMBL/GenBank/DDBJ whole genome shotgun (WGS) entry which is preliminary data.</text>
</comment>
<keyword evidence="4" id="KW-1134">Transmembrane beta strand</keyword>
<dbReference type="PANTHER" id="PTHR30026">
    <property type="entry name" value="OUTER MEMBRANE PROTEIN TOLC"/>
    <property type="match status" value="1"/>
</dbReference>
<dbReference type="InterPro" id="IPR010130">
    <property type="entry name" value="T1SS_OMP_TolC"/>
</dbReference>
<gene>
    <name evidence="9" type="ORF">D3218_01275</name>
</gene>
<dbReference type="PANTHER" id="PTHR30026:SF22">
    <property type="entry name" value="OUTER MEMBRANE EFFLUX PROTEIN"/>
    <property type="match status" value="1"/>
</dbReference>
<reference evidence="10" key="1">
    <citation type="submission" date="2018-09" db="EMBL/GenBank/DDBJ databases">
        <authorList>
            <person name="Tuo L."/>
        </authorList>
    </citation>
    <scope>NUCLEOTIDE SEQUENCE [LARGE SCALE GENOMIC DNA]</scope>
    <source>
        <strain evidence="10">M2BS4Y-1</strain>
    </source>
</reference>
<dbReference type="Gene3D" id="1.20.1600.10">
    <property type="entry name" value="Outer membrane efflux proteins (OEP)"/>
    <property type="match status" value="1"/>
</dbReference>